<evidence type="ECO:0000313" key="7">
    <source>
        <dbReference type="Proteomes" id="UP001140206"/>
    </source>
</evidence>
<evidence type="ECO:0000256" key="5">
    <source>
        <dbReference type="SAM" id="Coils"/>
    </source>
</evidence>
<gene>
    <name evidence="6" type="ORF">LUZ62_066561</name>
</gene>
<dbReference type="EC" id="2.4.1.-" evidence="4"/>
<name>A0AAV8ESK8_9POAL</name>
<evidence type="ECO:0000313" key="6">
    <source>
        <dbReference type="EMBL" id="KAJ4782304.1"/>
    </source>
</evidence>
<evidence type="ECO:0000256" key="1">
    <source>
        <dbReference type="ARBA" id="ARBA00009995"/>
    </source>
</evidence>
<proteinExistence type="inferred from homology"/>
<keyword evidence="5" id="KW-0175">Coiled coil</keyword>
<feature type="coiled-coil region" evidence="5">
    <location>
        <begin position="364"/>
        <end position="401"/>
    </location>
</feature>
<reference evidence="6" key="1">
    <citation type="submission" date="2022-08" db="EMBL/GenBank/DDBJ databases">
        <authorList>
            <person name="Marques A."/>
        </authorList>
    </citation>
    <scope>NUCLEOTIDE SEQUENCE</scope>
    <source>
        <strain evidence="6">RhyPub2mFocal</strain>
        <tissue evidence="6">Leaves</tissue>
    </source>
</reference>
<dbReference type="EMBL" id="JAMFTS010000003">
    <property type="protein sequence ID" value="KAJ4782304.1"/>
    <property type="molecule type" value="Genomic_DNA"/>
</dbReference>
<dbReference type="InterPro" id="IPR035595">
    <property type="entry name" value="UDP_glycos_trans_CS"/>
</dbReference>
<dbReference type="SUPFAM" id="SSF53756">
    <property type="entry name" value="UDP-Glycosyltransferase/glycogen phosphorylase"/>
    <property type="match status" value="1"/>
</dbReference>
<dbReference type="PANTHER" id="PTHR48047">
    <property type="entry name" value="GLYCOSYLTRANSFERASE"/>
    <property type="match status" value="1"/>
</dbReference>
<dbReference type="FunFam" id="3.40.50.2000:FF:000063">
    <property type="entry name" value="Glycosyltransferase"/>
    <property type="match status" value="1"/>
</dbReference>
<comment type="caution">
    <text evidence="6">The sequence shown here is derived from an EMBL/GenBank/DDBJ whole genome shotgun (WGS) entry which is preliminary data.</text>
</comment>
<keyword evidence="2 3" id="KW-0808">Transferase</keyword>
<protein>
    <recommendedName>
        <fullName evidence="4">Glycosyltransferase</fullName>
        <ecNumber evidence="4">2.4.1.-</ecNumber>
    </recommendedName>
</protein>
<comment type="similarity">
    <text evidence="1 3">Belongs to the UDP-glycosyltransferase family.</text>
</comment>
<keyword evidence="3" id="KW-0328">Glycosyltransferase</keyword>
<evidence type="ECO:0000256" key="3">
    <source>
        <dbReference type="RuleBase" id="RU003718"/>
    </source>
</evidence>
<dbReference type="CDD" id="cd03784">
    <property type="entry name" value="GT1_Gtf-like"/>
    <property type="match status" value="1"/>
</dbReference>
<dbReference type="AlphaFoldDB" id="A0AAV8ESK8"/>
<dbReference type="PANTHER" id="PTHR48047:SF182">
    <property type="entry name" value="GLYCOSYLTRANSFERASE"/>
    <property type="match status" value="1"/>
</dbReference>
<dbReference type="GO" id="GO:0035251">
    <property type="term" value="F:UDP-glucosyltransferase activity"/>
    <property type="evidence" value="ECO:0007669"/>
    <property type="project" value="TreeGrafter"/>
</dbReference>
<evidence type="ECO:0000256" key="2">
    <source>
        <dbReference type="ARBA" id="ARBA00022679"/>
    </source>
</evidence>
<organism evidence="6 7">
    <name type="scientific">Rhynchospora pubera</name>
    <dbReference type="NCBI Taxonomy" id="906938"/>
    <lineage>
        <taxon>Eukaryota</taxon>
        <taxon>Viridiplantae</taxon>
        <taxon>Streptophyta</taxon>
        <taxon>Embryophyta</taxon>
        <taxon>Tracheophyta</taxon>
        <taxon>Spermatophyta</taxon>
        <taxon>Magnoliopsida</taxon>
        <taxon>Liliopsida</taxon>
        <taxon>Poales</taxon>
        <taxon>Cyperaceae</taxon>
        <taxon>Cyperoideae</taxon>
        <taxon>Rhynchosporeae</taxon>
        <taxon>Rhynchospora</taxon>
    </lineage>
</organism>
<dbReference type="Proteomes" id="UP001140206">
    <property type="component" value="Chromosome 3"/>
</dbReference>
<dbReference type="InterPro" id="IPR002213">
    <property type="entry name" value="UDP_glucos_trans"/>
</dbReference>
<dbReference type="Gene3D" id="3.40.50.2000">
    <property type="entry name" value="Glycogen Phosphorylase B"/>
    <property type="match status" value="2"/>
</dbReference>
<keyword evidence="7" id="KW-1185">Reference proteome</keyword>
<dbReference type="PROSITE" id="PS00375">
    <property type="entry name" value="UDPGT"/>
    <property type="match status" value="1"/>
</dbReference>
<accession>A0AAV8ESK8</accession>
<evidence type="ECO:0000256" key="4">
    <source>
        <dbReference type="RuleBase" id="RU362057"/>
    </source>
</evidence>
<sequence>MTDLAHLLAERGVHVSLITTPTNATRIRPIVQRSIESNLPIQFVELKFPCAQIGLPDECENFDLIDSNNFLPFVEVYSLLRNPLEQYLLAHQIPPSCIISDGYNHWTAEVARRLCIPRIVFHGPSCLFALCNYNTIRKSNHLTDYSEQFVLPHMPQTLQSNKANELNTFNAPGKKVWTVGPLNLYNKDEYSKSLRGNKLGVEKQERVFNWLDSHKPKSVLYISFGTITRQNGLQLMELGSGLETANKPFIWVVKEAEITPEVDRWLSEDFEKKVQQKGLICRGWVPQLSILSHPSVGGFMTHCGWNSILESISLGVPMITWPQFGDQFTNEKLVVDVLELGVSLGTKALCWMPSVDDETIWVHREDIEKAIQKLMGEEEEAKAMRRKAADMADNAKKAMEKGGSSDENITRLIKSIML</sequence>
<dbReference type="Pfam" id="PF00201">
    <property type="entry name" value="UDPGT"/>
    <property type="match status" value="1"/>
</dbReference>